<evidence type="ECO:0000256" key="1">
    <source>
        <dbReference type="SAM" id="Coils"/>
    </source>
</evidence>
<dbReference type="EMBL" id="JAEAOA010001908">
    <property type="protein sequence ID" value="KAK3610050.1"/>
    <property type="molecule type" value="Genomic_DNA"/>
</dbReference>
<keyword evidence="3" id="KW-1185">Reference proteome</keyword>
<proteinExistence type="predicted"/>
<gene>
    <name evidence="2" type="ORF">CHS0354_032135</name>
</gene>
<evidence type="ECO:0000313" key="3">
    <source>
        <dbReference type="Proteomes" id="UP001195483"/>
    </source>
</evidence>
<reference evidence="2" key="1">
    <citation type="journal article" date="2021" name="Genome Biol. Evol.">
        <title>A High-Quality Reference Genome for a Parasitic Bivalve with Doubly Uniparental Inheritance (Bivalvia: Unionida).</title>
        <authorList>
            <person name="Smith C.H."/>
        </authorList>
    </citation>
    <scope>NUCLEOTIDE SEQUENCE</scope>
    <source>
        <strain evidence="2">CHS0354</strain>
    </source>
</reference>
<dbReference type="InterPro" id="IPR036056">
    <property type="entry name" value="Fibrinogen-like_C"/>
</dbReference>
<protein>
    <submittedName>
        <fullName evidence="2">Uncharacterized protein</fullName>
    </submittedName>
</protein>
<comment type="caution">
    <text evidence="2">The sequence shown here is derived from an EMBL/GenBank/DDBJ whole genome shotgun (WGS) entry which is preliminary data.</text>
</comment>
<dbReference type="AlphaFoldDB" id="A0AAE0WE51"/>
<accession>A0AAE0WE51</accession>
<reference evidence="2" key="2">
    <citation type="journal article" date="2021" name="Genome Biol. Evol.">
        <title>Developing a high-quality reference genome for a parasitic bivalve with doubly uniparental inheritance (Bivalvia: Unionida).</title>
        <authorList>
            <person name="Smith C.H."/>
        </authorList>
    </citation>
    <scope>NUCLEOTIDE SEQUENCE</scope>
    <source>
        <strain evidence="2">CHS0354</strain>
        <tissue evidence="2">Mantle</tissue>
    </source>
</reference>
<name>A0AAE0WE51_9BIVA</name>
<keyword evidence="1" id="KW-0175">Coiled coil</keyword>
<evidence type="ECO:0000313" key="2">
    <source>
        <dbReference type="EMBL" id="KAK3610050.1"/>
    </source>
</evidence>
<reference evidence="2" key="3">
    <citation type="submission" date="2023-05" db="EMBL/GenBank/DDBJ databases">
        <authorList>
            <person name="Smith C.H."/>
        </authorList>
    </citation>
    <scope>NUCLEOTIDE SEQUENCE</scope>
    <source>
        <strain evidence="2">CHS0354</strain>
        <tissue evidence="2">Mantle</tissue>
    </source>
</reference>
<dbReference type="SUPFAM" id="SSF56496">
    <property type="entry name" value="Fibrinogen C-terminal domain-like"/>
    <property type="match status" value="1"/>
</dbReference>
<sequence>MNDRGPSCAIFFLLLSGSYISFGNGLQKELLRLEKDLLNLDADFVNLRKDFILERINSGSLIETLNHTIYQCTDNCKGTALQEKADGYVKIIVTDKSATSGFSDRLNFLILQRFVQAEKSNRRALENKLLATEKKYTELTMKVENYTTFKDKQNARNSSCKNIYLASINPTSGEYKLWTPTGQEFYVFCDFYNGHGYTFVSREGLNILKSLSDIYTDRSHVIVRHLQKDGIQKDVEIAPHSAFRYRYPLSFQLSKADGFTIPVNAALKPYIYLGFLPESYARRKSTQGYQAAGEDITFTNCDANPSSYLAFFANPYNRLPNNLYKICCMSTVVDAWIKKATDTPSFRYLPQTYFLEFEMGMGGCGGYVSRESFPMVSGAAIGFRFDA</sequence>
<organism evidence="2 3">
    <name type="scientific">Potamilus streckersoni</name>
    <dbReference type="NCBI Taxonomy" id="2493646"/>
    <lineage>
        <taxon>Eukaryota</taxon>
        <taxon>Metazoa</taxon>
        <taxon>Spiralia</taxon>
        <taxon>Lophotrochozoa</taxon>
        <taxon>Mollusca</taxon>
        <taxon>Bivalvia</taxon>
        <taxon>Autobranchia</taxon>
        <taxon>Heteroconchia</taxon>
        <taxon>Palaeoheterodonta</taxon>
        <taxon>Unionida</taxon>
        <taxon>Unionoidea</taxon>
        <taxon>Unionidae</taxon>
        <taxon>Ambleminae</taxon>
        <taxon>Lampsilini</taxon>
        <taxon>Potamilus</taxon>
    </lineage>
</organism>
<dbReference type="Proteomes" id="UP001195483">
    <property type="component" value="Unassembled WGS sequence"/>
</dbReference>
<feature type="coiled-coil region" evidence="1">
    <location>
        <begin position="115"/>
        <end position="142"/>
    </location>
</feature>